<accession>A0A1Y0B3P4</accession>
<proteinExistence type="predicted"/>
<sequence>MLSRLVLATGFSFPTSAFLTPRLANIRAHSFTDDSCPGSLATFLSDSGSFPDFSHTFINRISSCHIIRK</sequence>
<protein>
    <submittedName>
        <fullName evidence="1">Uncharacterized protein</fullName>
    </submittedName>
</protein>
<geneLocation type="mitochondrion" evidence="1"/>
<organism evidence="1">
    <name type="scientific">Utricularia reniformis</name>
    <dbReference type="NCBI Taxonomy" id="192314"/>
    <lineage>
        <taxon>Eukaryota</taxon>
        <taxon>Viridiplantae</taxon>
        <taxon>Streptophyta</taxon>
        <taxon>Embryophyta</taxon>
        <taxon>Tracheophyta</taxon>
        <taxon>Spermatophyta</taxon>
        <taxon>Magnoliopsida</taxon>
        <taxon>eudicotyledons</taxon>
        <taxon>Gunneridae</taxon>
        <taxon>Pentapetalae</taxon>
        <taxon>asterids</taxon>
        <taxon>lamiids</taxon>
        <taxon>Lamiales</taxon>
        <taxon>Lentibulariaceae</taxon>
        <taxon>Utricularia</taxon>
    </lineage>
</organism>
<evidence type="ECO:0000313" key="1">
    <source>
        <dbReference type="EMBL" id="ART31949.1"/>
    </source>
</evidence>
<gene>
    <name evidence="1" type="ORF">AEK19_MT1776</name>
</gene>
<dbReference type="AlphaFoldDB" id="A0A1Y0B3P4"/>
<keyword evidence="1" id="KW-0496">Mitochondrion</keyword>
<reference evidence="1" key="1">
    <citation type="submission" date="2017-03" db="EMBL/GenBank/DDBJ databases">
        <title>The mitochondrial genome of the carnivorous plant Utricularia reniformis (Lentibulariaceae): structure, comparative analysis and evolutionary landmarks.</title>
        <authorList>
            <person name="Silva S.R."/>
            <person name="Alvarenga D.O."/>
            <person name="Michael T.P."/>
            <person name="Miranda V.F.O."/>
            <person name="Varani A.M."/>
        </authorList>
    </citation>
    <scope>NUCLEOTIDE SEQUENCE</scope>
</reference>
<name>A0A1Y0B3P4_9LAMI</name>
<dbReference type="EMBL" id="KY774314">
    <property type="protein sequence ID" value="ART31949.1"/>
    <property type="molecule type" value="Genomic_DNA"/>
</dbReference>